<dbReference type="InterPro" id="IPR029044">
    <property type="entry name" value="Nucleotide-diphossugar_trans"/>
</dbReference>
<accession>A0A6N3EVD5</accession>
<dbReference type="Gene3D" id="3.90.550.20">
    <property type="match status" value="1"/>
</dbReference>
<dbReference type="InterPro" id="IPR008441">
    <property type="entry name" value="AfumC-like_glycosyl_Trfase"/>
</dbReference>
<proteinExistence type="predicted"/>
<dbReference type="RefSeq" id="WP_118147355.1">
    <property type="nucleotide sequence ID" value="NZ_CACRUT010000016.1"/>
</dbReference>
<organism evidence="1">
    <name type="scientific">Paraprevotella clara</name>
    <dbReference type="NCBI Taxonomy" id="454154"/>
    <lineage>
        <taxon>Bacteria</taxon>
        <taxon>Pseudomonadati</taxon>
        <taxon>Bacteroidota</taxon>
        <taxon>Bacteroidia</taxon>
        <taxon>Bacteroidales</taxon>
        <taxon>Prevotellaceae</taxon>
        <taxon>Paraprevotella</taxon>
    </lineage>
</organism>
<dbReference type="AlphaFoldDB" id="A0A6N3EVD5"/>
<name>A0A6N3EVD5_9BACT</name>
<dbReference type="SUPFAM" id="SSF53448">
    <property type="entry name" value="Nucleotide-diphospho-sugar transferases"/>
    <property type="match status" value="1"/>
</dbReference>
<protein>
    <submittedName>
        <fullName evidence="1">Capsular polysaccharide synthesis protein</fullName>
    </submittedName>
</protein>
<dbReference type="EMBL" id="CACRUT010000016">
    <property type="protein sequence ID" value="VYU41867.1"/>
    <property type="molecule type" value="Genomic_DNA"/>
</dbReference>
<dbReference type="Pfam" id="PF05704">
    <property type="entry name" value="Caps_synth"/>
    <property type="match status" value="1"/>
</dbReference>
<gene>
    <name evidence="1" type="ORF">PCLFYP37_02824</name>
</gene>
<reference evidence="1" key="1">
    <citation type="submission" date="2019-11" db="EMBL/GenBank/DDBJ databases">
        <authorList>
            <person name="Feng L."/>
        </authorList>
    </citation>
    <scope>NUCLEOTIDE SEQUENCE</scope>
    <source>
        <strain evidence="1">PclaraLFYP37</strain>
    </source>
</reference>
<dbReference type="GO" id="GO:0016757">
    <property type="term" value="F:glycosyltransferase activity"/>
    <property type="evidence" value="ECO:0007669"/>
    <property type="project" value="InterPro"/>
</dbReference>
<evidence type="ECO:0000313" key="1">
    <source>
        <dbReference type="EMBL" id="VYU41867.1"/>
    </source>
</evidence>
<sequence>MGKIKRFFKHIEKFFVRRKQQLIMHHLLYHAGGKELIARYTRNYQPVYEPITETSPIWTCWWQGENAMPDIVKACYNAMHRFSDGHPVILITEKNYKDYVNMPDYIIRKQQSGEIDLTHFSDILRMMLLAQHGGIWMDSTLLIPSKHLGTFIRPEDKFWSCHHHTRYYNISQGGWVSFFLACGKGNILPSFIADMHLCYWKKHKKLIDYLLLDYTFAMARKYIPAVHDMIEKVPITEMGPLGKCLNEEFSEEKWNEFCTRYDFHKVTYKIPLRKTTAEGKKTYYGHILETYLSQP</sequence>